<reference evidence="1 2" key="1">
    <citation type="journal article" date="2015" name="Stand. Genomic Sci.">
        <title>Genomic Encyclopedia of Bacterial and Archaeal Type Strains, Phase III: the genomes of soil and plant-associated and newly described type strains.</title>
        <authorList>
            <person name="Whitman W.B."/>
            <person name="Woyke T."/>
            <person name="Klenk H.P."/>
            <person name="Zhou Y."/>
            <person name="Lilburn T.G."/>
            <person name="Beck B.J."/>
            <person name="De Vos P."/>
            <person name="Vandamme P."/>
            <person name="Eisen J.A."/>
            <person name="Garrity G."/>
            <person name="Hugenholtz P."/>
            <person name="Kyrpides N.C."/>
        </authorList>
    </citation>
    <scope>NUCLEOTIDE SEQUENCE [LARGE SCALE GENOMIC DNA]</scope>
    <source>
        <strain evidence="1 2">VKM Ac-2541</strain>
    </source>
</reference>
<dbReference type="EMBL" id="SLWR01000016">
    <property type="protein sequence ID" value="TCO41036.1"/>
    <property type="molecule type" value="Genomic_DNA"/>
</dbReference>
<dbReference type="Proteomes" id="UP000295573">
    <property type="component" value="Unassembled WGS sequence"/>
</dbReference>
<evidence type="ECO:0000313" key="2">
    <source>
        <dbReference type="Proteomes" id="UP000295573"/>
    </source>
</evidence>
<protein>
    <submittedName>
        <fullName evidence="1">Uncharacterized protein</fullName>
    </submittedName>
</protein>
<proteinExistence type="predicted"/>
<accession>A0A4R2IAE9</accession>
<organism evidence="1 2">
    <name type="scientific">Kribbella antiqua</name>
    <dbReference type="NCBI Taxonomy" id="2512217"/>
    <lineage>
        <taxon>Bacteria</taxon>
        <taxon>Bacillati</taxon>
        <taxon>Actinomycetota</taxon>
        <taxon>Actinomycetes</taxon>
        <taxon>Propionibacteriales</taxon>
        <taxon>Kribbellaceae</taxon>
        <taxon>Kribbella</taxon>
    </lineage>
</organism>
<name>A0A4R2IAE9_9ACTN</name>
<sequence length="46" mass="5604">MLRQLCYRFQLMRIRAVNPLIVVRDQVEWLHIVSLPLVDEKRVKVE</sequence>
<evidence type="ECO:0000313" key="1">
    <source>
        <dbReference type="EMBL" id="TCO41036.1"/>
    </source>
</evidence>
<gene>
    <name evidence="1" type="ORF">EV646_116127</name>
</gene>
<keyword evidence="2" id="KW-1185">Reference proteome</keyword>
<dbReference type="AlphaFoldDB" id="A0A4R2IAE9"/>
<comment type="caution">
    <text evidence="1">The sequence shown here is derived from an EMBL/GenBank/DDBJ whole genome shotgun (WGS) entry which is preliminary data.</text>
</comment>